<feature type="compositionally biased region" description="Basic residues" evidence="1">
    <location>
        <begin position="357"/>
        <end position="367"/>
    </location>
</feature>
<feature type="compositionally biased region" description="Basic residues" evidence="1">
    <location>
        <begin position="471"/>
        <end position="515"/>
    </location>
</feature>
<sequence>MNYMELLEIGDVNDFHNKWGNIDFSNDTNIDFVISKWKAIHVLFYDYNDVISKSKNIWFNEIREIGLYNLFFTDPTYFSQYFSDEPSDILNQLLSLQEKWIGIIFECADEVCNGDNDYKLLSFVKKGGQTTSHDFELNIRHNGVEQIVKIEFKFSSSSKDKITQLAEFAAINTESASGLLLFGSSYLDFFWPVSYERNFIQEMCNAVNIQLPRDRESWKKIAKSVAVPKNGAARDFHLRLRQSDIMKNDGKKKIVNESFDVFITQKLDFIRDNLSEISNIFNTKQEDKFFCIFSSGTFKKDTIPLIQLNDVVKVGEHTFELITTTDNNIRCDMSWGNGGAGNQNPRVLFKLSSKPAARKGGYKKRGGKINGGDGHDYDDDDDHDYDDDDDHDYDDDDDHDYDDDDYDWFDTHEELAIDDIAGIDELEEIQGDSDKIVEIKDVNEPQQEILNTMKLRSGKIYNIPNQVKKGGNYKHHTKKISKNTKIKKTRKTRKTKKTRKTRSSKKTRKARKLRK</sequence>
<organism evidence="2">
    <name type="scientific">viral metagenome</name>
    <dbReference type="NCBI Taxonomy" id="1070528"/>
    <lineage>
        <taxon>unclassified sequences</taxon>
        <taxon>metagenomes</taxon>
        <taxon>organismal metagenomes</taxon>
    </lineage>
</organism>
<feature type="region of interest" description="Disordered" evidence="1">
    <location>
        <begin position="466"/>
        <end position="515"/>
    </location>
</feature>
<dbReference type="AlphaFoldDB" id="A0A6C0DIJ0"/>
<name>A0A6C0DIJ0_9ZZZZ</name>
<protein>
    <submittedName>
        <fullName evidence="2">Uncharacterized protein</fullName>
    </submittedName>
</protein>
<proteinExistence type="predicted"/>
<reference evidence="2" key="1">
    <citation type="journal article" date="2020" name="Nature">
        <title>Giant virus diversity and host interactions through global metagenomics.</title>
        <authorList>
            <person name="Schulz F."/>
            <person name="Roux S."/>
            <person name="Paez-Espino D."/>
            <person name="Jungbluth S."/>
            <person name="Walsh D.A."/>
            <person name="Denef V.J."/>
            <person name="McMahon K.D."/>
            <person name="Konstantinidis K.T."/>
            <person name="Eloe-Fadrosh E.A."/>
            <person name="Kyrpides N.C."/>
            <person name="Woyke T."/>
        </authorList>
    </citation>
    <scope>NUCLEOTIDE SEQUENCE</scope>
    <source>
        <strain evidence="2">GVMAG-M-3300023174-182</strain>
    </source>
</reference>
<evidence type="ECO:0000313" key="2">
    <source>
        <dbReference type="EMBL" id="QHT16383.1"/>
    </source>
</evidence>
<accession>A0A6C0DIJ0</accession>
<evidence type="ECO:0000256" key="1">
    <source>
        <dbReference type="SAM" id="MobiDB-lite"/>
    </source>
</evidence>
<feature type="region of interest" description="Disordered" evidence="1">
    <location>
        <begin position="357"/>
        <end position="405"/>
    </location>
</feature>
<dbReference type="EMBL" id="MN739622">
    <property type="protein sequence ID" value="QHT16383.1"/>
    <property type="molecule type" value="Genomic_DNA"/>
</dbReference>
<feature type="compositionally biased region" description="Acidic residues" evidence="1">
    <location>
        <begin position="376"/>
        <end position="405"/>
    </location>
</feature>